<keyword evidence="3" id="KW-1185">Reference proteome</keyword>
<name>A0ABY5VG51_9FIRM</name>
<reference evidence="2" key="1">
    <citation type="journal article" date="2022" name="Cell">
        <title>Design, construction, and in vivo augmentation of a complex gut microbiome.</title>
        <authorList>
            <person name="Cheng A.G."/>
            <person name="Ho P.Y."/>
            <person name="Aranda-Diaz A."/>
            <person name="Jain S."/>
            <person name="Yu F.B."/>
            <person name="Meng X."/>
            <person name="Wang M."/>
            <person name="Iakiviak M."/>
            <person name="Nagashima K."/>
            <person name="Zhao A."/>
            <person name="Murugkar P."/>
            <person name="Patil A."/>
            <person name="Atabakhsh K."/>
            <person name="Weakley A."/>
            <person name="Yan J."/>
            <person name="Brumbaugh A.R."/>
            <person name="Higginbottom S."/>
            <person name="Dimas A."/>
            <person name="Shiver A.L."/>
            <person name="Deutschbauer A."/>
            <person name="Neff N."/>
            <person name="Sonnenburg J.L."/>
            <person name="Huang K.C."/>
            <person name="Fischbach M.A."/>
        </authorList>
    </citation>
    <scope>NUCLEOTIDE SEQUENCE</scope>
    <source>
        <strain evidence="2">DSM 19829</strain>
    </source>
</reference>
<sequence length="75" mass="8202">MERSPVKIFTAQDNLQAEMILNELKDSGIPAYKKDLGNAGILNIYAGNSKYGEDIFVADTDVQQALQILEGMGLI</sequence>
<dbReference type="Proteomes" id="UP001060164">
    <property type="component" value="Chromosome"/>
</dbReference>
<dbReference type="RefSeq" id="WP_028527832.1">
    <property type="nucleotide sequence ID" value="NZ_CABLBR010000005.1"/>
</dbReference>
<protein>
    <submittedName>
        <fullName evidence="2">DUF2007 domain-containing protein</fullName>
    </submittedName>
</protein>
<dbReference type="Pfam" id="PF09413">
    <property type="entry name" value="DUF2007"/>
    <property type="match status" value="1"/>
</dbReference>
<dbReference type="EMBL" id="CP102290">
    <property type="protein sequence ID" value="UWP59579.1"/>
    <property type="molecule type" value="Genomic_DNA"/>
</dbReference>
<evidence type="ECO:0000313" key="3">
    <source>
        <dbReference type="Proteomes" id="UP001060164"/>
    </source>
</evidence>
<dbReference type="InterPro" id="IPR018551">
    <property type="entry name" value="DUF2007"/>
</dbReference>
<feature type="domain" description="DUF2007" evidence="1">
    <location>
        <begin position="7"/>
        <end position="72"/>
    </location>
</feature>
<organism evidence="2 3">
    <name type="scientific">Ruminococcus gauvreauii</name>
    <dbReference type="NCBI Taxonomy" id="438033"/>
    <lineage>
        <taxon>Bacteria</taxon>
        <taxon>Bacillati</taxon>
        <taxon>Bacillota</taxon>
        <taxon>Clostridia</taxon>
        <taxon>Eubacteriales</taxon>
        <taxon>Oscillospiraceae</taxon>
        <taxon>Ruminococcus</taxon>
    </lineage>
</organism>
<dbReference type="Gene3D" id="3.30.70.1530">
    <property type="entry name" value="Hypothetical protein rpa1041"/>
    <property type="match status" value="1"/>
</dbReference>
<evidence type="ECO:0000313" key="2">
    <source>
        <dbReference type="EMBL" id="UWP59579.1"/>
    </source>
</evidence>
<dbReference type="SUPFAM" id="SSF54913">
    <property type="entry name" value="GlnB-like"/>
    <property type="match status" value="1"/>
</dbReference>
<evidence type="ECO:0000259" key="1">
    <source>
        <dbReference type="Pfam" id="PF09413"/>
    </source>
</evidence>
<proteinExistence type="predicted"/>
<dbReference type="InterPro" id="IPR011322">
    <property type="entry name" value="N-reg_PII-like_a/b"/>
</dbReference>
<accession>A0ABY5VG51</accession>
<gene>
    <name evidence="2" type="ORF">NQ502_00520</name>
</gene>